<comment type="caution">
    <text evidence="2">The sequence shown here is derived from an EMBL/GenBank/DDBJ whole genome shotgun (WGS) entry which is preliminary data.</text>
</comment>
<reference evidence="2" key="2">
    <citation type="submission" date="2020-09" db="EMBL/GenBank/DDBJ databases">
        <authorList>
            <person name="Sun Q."/>
            <person name="Zhou Y."/>
        </authorList>
    </citation>
    <scope>NUCLEOTIDE SEQUENCE</scope>
    <source>
        <strain evidence="2">CGMCC 4.7679</strain>
    </source>
</reference>
<reference evidence="2" key="1">
    <citation type="journal article" date="2014" name="Int. J. Syst. Evol. Microbiol.">
        <title>Complete genome sequence of Corynebacterium casei LMG S-19264T (=DSM 44701T), isolated from a smear-ripened cheese.</title>
        <authorList>
            <consortium name="US DOE Joint Genome Institute (JGI-PGF)"/>
            <person name="Walter F."/>
            <person name="Albersmeier A."/>
            <person name="Kalinowski J."/>
            <person name="Ruckert C."/>
        </authorList>
    </citation>
    <scope>NUCLEOTIDE SEQUENCE</scope>
    <source>
        <strain evidence="2">CGMCC 4.7679</strain>
    </source>
</reference>
<dbReference type="SUPFAM" id="SSF53335">
    <property type="entry name" value="S-adenosyl-L-methionine-dependent methyltransferases"/>
    <property type="match status" value="1"/>
</dbReference>
<dbReference type="PANTHER" id="PTHR18895:SF74">
    <property type="entry name" value="MTRF1L RELEASE FACTOR GLUTAMINE METHYLTRANSFERASE"/>
    <property type="match status" value="1"/>
</dbReference>
<dbReference type="InterPro" id="IPR002052">
    <property type="entry name" value="DNA_methylase_N6_adenine_CS"/>
</dbReference>
<dbReference type="RefSeq" id="WP_229881513.1">
    <property type="nucleotide sequence ID" value="NZ_BNAV01000020.1"/>
</dbReference>
<proteinExistence type="predicted"/>
<dbReference type="Proteomes" id="UP000658656">
    <property type="component" value="Unassembled WGS sequence"/>
</dbReference>
<dbReference type="AlphaFoldDB" id="A0A8H9IZ51"/>
<protein>
    <submittedName>
        <fullName evidence="2">Protoporphyrinogen oxidase</fullName>
    </submittedName>
</protein>
<dbReference type="PROSITE" id="PS00092">
    <property type="entry name" value="N6_MTASE"/>
    <property type="match status" value="1"/>
</dbReference>
<sequence length="231" mass="26028">MVHEPMLSPDDVDRIHRWHEEANAGIRSDTPRTFTYLGHTIVVPPDVMPLSGTSALLGEAVLEEVREDDRVLDVGTGSGVNAILAASKSRDVVAVDIHPRALEAARENAERNGVADRITVLHSDVFENVEGRFDLVVFDPPFRWFAPRDLFEAAITDEDYRALRTFFRHAKAHLTDRGRLLVFFGTTGDLAFLRQLADDAGFTTEIARRQELIRDGRIVEYFTFRMSPEVP</sequence>
<accession>A0A8H9IZ51</accession>
<evidence type="ECO:0000313" key="3">
    <source>
        <dbReference type="Proteomes" id="UP000658656"/>
    </source>
</evidence>
<organism evidence="2 3">
    <name type="scientific">Amycolatopsis bartoniae</name>
    <dbReference type="NCBI Taxonomy" id="941986"/>
    <lineage>
        <taxon>Bacteria</taxon>
        <taxon>Bacillati</taxon>
        <taxon>Actinomycetota</taxon>
        <taxon>Actinomycetes</taxon>
        <taxon>Pseudonocardiales</taxon>
        <taxon>Pseudonocardiaceae</taxon>
        <taxon>Amycolatopsis</taxon>
    </lineage>
</organism>
<dbReference type="InterPro" id="IPR029063">
    <property type="entry name" value="SAM-dependent_MTases_sf"/>
</dbReference>
<evidence type="ECO:0000259" key="1">
    <source>
        <dbReference type="Pfam" id="PF05175"/>
    </source>
</evidence>
<keyword evidence="3" id="KW-1185">Reference proteome</keyword>
<evidence type="ECO:0000313" key="2">
    <source>
        <dbReference type="EMBL" id="GHF87099.1"/>
    </source>
</evidence>
<dbReference type="GO" id="GO:0036009">
    <property type="term" value="F:protein-glutamine N-methyltransferase activity"/>
    <property type="evidence" value="ECO:0007669"/>
    <property type="project" value="TreeGrafter"/>
</dbReference>
<feature type="domain" description="Methyltransferase small" evidence="1">
    <location>
        <begin position="55"/>
        <end position="183"/>
    </location>
</feature>
<dbReference type="PANTHER" id="PTHR18895">
    <property type="entry name" value="HEMK METHYLTRANSFERASE"/>
    <property type="match status" value="1"/>
</dbReference>
<gene>
    <name evidence="2" type="ORF">GCM10017566_71240</name>
</gene>
<dbReference type="InterPro" id="IPR050320">
    <property type="entry name" value="N5-glutamine_MTase"/>
</dbReference>
<dbReference type="Gene3D" id="3.40.50.150">
    <property type="entry name" value="Vaccinia Virus protein VP39"/>
    <property type="match status" value="1"/>
</dbReference>
<dbReference type="Pfam" id="PF05175">
    <property type="entry name" value="MTS"/>
    <property type="match status" value="1"/>
</dbReference>
<dbReference type="GO" id="GO:0003676">
    <property type="term" value="F:nucleic acid binding"/>
    <property type="evidence" value="ECO:0007669"/>
    <property type="project" value="InterPro"/>
</dbReference>
<dbReference type="EMBL" id="BNAV01000020">
    <property type="protein sequence ID" value="GHF87099.1"/>
    <property type="molecule type" value="Genomic_DNA"/>
</dbReference>
<dbReference type="CDD" id="cd02440">
    <property type="entry name" value="AdoMet_MTases"/>
    <property type="match status" value="1"/>
</dbReference>
<name>A0A8H9IZ51_9PSEU</name>
<dbReference type="GO" id="GO:0032259">
    <property type="term" value="P:methylation"/>
    <property type="evidence" value="ECO:0007669"/>
    <property type="project" value="InterPro"/>
</dbReference>
<dbReference type="InterPro" id="IPR007848">
    <property type="entry name" value="Small_mtfrase_dom"/>
</dbReference>